<dbReference type="RefSeq" id="WP_210038247.1">
    <property type="nucleotide sequence ID" value="NZ_JBHLVU010000022.1"/>
</dbReference>
<reference evidence="1 2" key="1">
    <citation type="submission" date="2021-07" db="EMBL/GenBank/DDBJ databases">
        <title>Paenibacillus radiodurans sp. nov., isolated from the southeastern edge of Tengger Desert.</title>
        <authorList>
            <person name="Zhang G."/>
        </authorList>
    </citation>
    <scope>NUCLEOTIDE SEQUENCE [LARGE SCALE GENOMIC DNA]</scope>
    <source>
        <strain evidence="1 2">CCM 7311</strain>
    </source>
</reference>
<organism evidence="1 2">
    <name type="scientific">Paenibacillus sepulcri</name>
    <dbReference type="NCBI Taxonomy" id="359917"/>
    <lineage>
        <taxon>Bacteria</taxon>
        <taxon>Bacillati</taxon>
        <taxon>Bacillota</taxon>
        <taxon>Bacilli</taxon>
        <taxon>Bacillales</taxon>
        <taxon>Paenibacillaceae</taxon>
        <taxon>Paenibacillus</taxon>
    </lineage>
</organism>
<comment type="caution">
    <text evidence="1">The sequence shown here is derived from an EMBL/GenBank/DDBJ whole genome shotgun (WGS) entry which is preliminary data.</text>
</comment>
<evidence type="ECO:0008006" key="3">
    <source>
        <dbReference type="Google" id="ProtNLM"/>
    </source>
</evidence>
<proteinExistence type="predicted"/>
<evidence type="ECO:0000313" key="1">
    <source>
        <dbReference type="EMBL" id="MBW7453507.1"/>
    </source>
</evidence>
<dbReference type="EMBL" id="JAHZIK010000082">
    <property type="protein sequence ID" value="MBW7453507.1"/>
    <property type="molecule type" value="Genomic_DNA"/>
</dbReference>
<evidence type="ECO:0000313" key="2">
    <source>
        <dbReference type="Proteomes" id="UP001519887"/>
    </source>
</evidence>
<keyword evidence="2" id="KW-1185">Reference proteome</keyword>
<name>A0ABS7BXY4_9BACL</name>
<dbReference type="Proteomes" id="UP001519887">
    <property type="component" value="Unassembled WGS sequence"/>
</dbReference>
<gene>
    <name evidence="1" type="ORF">K0U00_05580</name>
</gene>
<protein>
    <recommendedName>
        <fullName evidence="3">Fur-regulated basic protein FbpA</fullName>
    </recommendedName>
</protein>
<sequence>MIHTNERQLHDMKLKQKETIDIRTIMEQMGISKEWEDEYRSSAKKRLS</sequence>
<accession>A0ABS7BXY4</accession>